<dbReference type="Proteomes" id="UP001296104">
    <property type="component" value="Unassembled WGS sequence"/>
</dbReference>
<feature type="compositionally biased region" description="Polar residues" evidence="1">
    <location>
        <begin position="43"/>
        <end position="57"/>
    </location>
</feature>
<dbReference type="EMBL" id="CAVMBE010000012">
    <property type="protein sequence ID" value="CAK3917015.1"/>
    <property type="molecule type" value="Genomic_DNA"/>
</dbReference>
<sequence>MSFFKKLTDEFKDFKLGDKDKQQPQQSTERGYGDQGYGGAHDYQQNPQTSSSYGQNAPYQQQSYPPPQQYNQPPPQQYNQPPPQQYNQPPSQQYGQPYGQQPYSSGPPPQPPRWIQQFDQASQRTYYAETTGRSEWNPPANDGGQRSVGGAGGFYDQYGGAMPSQAPPQPGYEHQENAQQYYGEVQKQEKSHDTRNMLLAGAAGVAVGGLAGAALAGDDSDDEKHEAPAADPSYGSGGGPPAGDSDAESLREAQQDYNEAAAAAADSDASSDELEELQEAREEYEEEREEYYDD</sequence>
<gene>
    <name evidence="3" type="ORF">LECACI_7A002708</name>
</gene>
<proteinExistence type="predicted"/>
<protein>
    <submittedName>
        <fullName evidence="3">Ww domain</fullName>
    </submittedName>
</protein>
<comment type="caution">
    <text evidence="3">The sequence shown here is derived from an EMBL/GenBank/DDBJ whole genome shotgun (WGS) entry which is preliminary data.</text>
</comment>
<evidence type="ECO:0000256" key="1">
    <source>
        <dbReference type="SAM" id="MobiDB-lite"/>
    </source>
</evidence>
<feature type="region of interest" description="Disordered" evidence="1">
    <location>
        <begin position="1"/>
        <end position="196"/>
    </location>
</feature>
<name>A0AAI9E959_9PEZI</name>
<organism evidence="3 4">
    <name type="scientific">Lecanosticta acicola</name>
    <dbReference type="NCBI Taxonomy" id="111012"/>
    <lineage>
        <taxon>Eukaryota</taxon>
        <taxon>Fungi</taxon>
        <taxon>Dikarya</taxon>
        <taxon>Ascomycota</taxon>
        <taxon>Pezizomycotina</taxon>
        <taxon>Dothideomycetes</taxon>
        <taxon>Dothideomycetidae</taxon>
        <taxon>Mycosphaerellales</taxon>
        <taxon>Mycosphaerellaceae</taxon>
        <taxon>Lecanosticta</taxon>
    </lineage>
</organism>
<dbReference type="InterPro" id="IPR001202">
    <property type="entry name" value="WW_dom"/>
</dbReference>
<feature type="domain" description="WW" evidence="2">
    <location>
        <begin position="108"/>
        <end position="141"/>
    </location>
</feature>
<evidence type="ECO:0000313" key="4">
    <source>
        <dbReference type="Proteomes" id="UP001296104"/>
    </source>
</evidence>
<feature type="compositionally biased region" description="Basic and acidic residues" evidence="1">
    <location>
        <begin position="186"/>
        <end position="195"/>
    </location>
</feature>
<feature type="compositionally biased region" description="Low complexity" evidence="1">
    <location>
        <begin position="85"/>
        <end position="104"/>
    </location>
</feature>
<keyword evidence="4" id="KW-1185">Reference proteome</keyword>
<evidence type="ECO:0000259" key="2">
    <source>
        <dbReference type="PROSITE" id="PS50020"/>
    </source>
</evidence>
<dbReference type="AlphaFoldDB" id="A0AAI9E959"/>
<accession>A0AAI9E959</accession>
<evidence type="ECO:0000313" key="3">
    <source>
        <dbReference type="EMBL" id="CAK3917015.1"/>
    </source>
</evidence>
<feature type="compositionally biased region" description="Pro residues" evidence="1">
    <location>
        <begin position="64"/>
        <end position="84"/>
    </location>
</feature>
<feature type="region of interest" description="Disordered" evidence="1">
    <location>
        <begin position="213"/>
        <end position="294"/>
    </location>
</feature>
<reference evidence="3" key="1">
    <citation type="submission" date="2023-11" db="EMBL/GenBank/DDBJ databases">
        <authorList>
            <person name="Alioto T."/>
            <person name="Alioto T."/>
            <person name="Gomez Garrido J."/>
        </authorList>
    </citation>
    <scope>NUCLEOTIDE SEQUENCE</scope>
</reference>
<dbReference type="PROSITE" id="PS50020">
    <property type="entry name" value="WW_DOMAIN_2"/>
    <property type="match status" value="1"/>
</dbReference>
<feature type="compositionally biased region" description="Basic and acidic residues" evidence="1">
    <location>
        <begin position="1"/>
        <end position="22"/>
    </location>
</feature>
<feature type="compositionally biased region" description="Acidic residues" evidence="1">
    <location>
        <begin position="269"/>
        <end position="294"/>
    </location>
</feature>
<feature type="compositionally biased region" description="Low complexity" evidence="1">
    <location>
        <begin position="255"/>
        <end position="268"/>
    </location>
</feature>